<proteinExistence type="predicted"/>
<gene>
    <name evidence="2" type="ORF">DPMN_092689</name>
</gene>
<evidence type="ECO:0000256" key="1">
    <source>
        <dbReference type="SAM" id="MobiDB-lite"/>
    </source>
</evidence>
<dbReference type="AlphaFoldDB" id="A0A9D4L297"/>
<feature type="region of interest" description="Disordered" evidence="1">
    <location>
        <begin position="24"/>
        <end position="54"/>
    </location>
</feature>
<dbReference type="EMBL" id="JAIWYP010000003">
    <property type="protein sequence ID" value="KAH3850281.1"/>
    <property type="molecule type" value="Genomic_DNA"/>
</dbReference>
<evidence type="ECO:0000313" key="2">
    <source>
        <dbReference type="EMBL" id="KAH3850281.1"/>
    </source>
</evidence>
<sequence length="54" mass="6171">MSKTTRDLQNLTDQVKLHHQRTVFPTTEANMRIQQRPHRPPGRGRAPPKGARAS</sequence>
<reference evidence="2" key="1">
    <citation type="journal article" date="2019" name="bioRxiv">
        <title>The Genome of the Zebra Mussel, Dreissena polymorpha: A Resource for Invasive Species Research.</title>
        <authorList>
            <person name="McCartney M.A."/>
            <person name="Auch B."/>
            <person name="Kono T."/>
            <person name="Mallez S."/>
            <person name="Zhang Y."/>
            <person name="Obille A."/>
            <person name="Becker A."/>
            <person name="Abrahante J.E."/>
            <person name="Garbe J."/>
            <person name="Badalamenti J.P."/>
            <person name="Herman A."/>
            <person name="Mangelson H."/>
            <person name="Liachko I."/>
            <person name="Sullivan S."/>
            <person name="Sone E.D."/>
            <person name="Koren S."/>
            <person name="Silverstein K.A.T."/>
            <person name="Beckman K.B."/>
            <person name="Gohl D.M."/>
        </authorList>
    </citation>
    <scope>NUCLEOTIDE SEQUENCE</scope>
    <source>
        <strain evidence="2">Duluth1</strain>
        <tissue evidence="2">Whole animal</tissue>
    </source>
</reference>
<protein>
    <submittedName>
        <fullName evidence="2">Uncharacterized protein</fullName>
    </submittedName>
</protein>
<keyword evidence="3" id="KW-1185">Reference proteome</keyword>
<reference evidence="2" key="2">
    <citation type="submission" date="2020-11" db="EMBL/GenBank/DDBJ databases">
        <authorList>
            <person name="McCartney M.A."/>
            <person name="Auch B."/>
            <person name="Kono T."/>
            <person name="Mallez S."/>
            <person name="Becker A."/>
            <person name="Gohl D.M."/>
            <person name="Silverstein K.A.T."/>
            <person name="Koren S."/>
            <person name="Bechman K.B."/>
            <person name="Herman A."/>
            <person name="Abrahante J.E."/>
            <person name="Garbe J."/>
        </authorList>
    </citation>
    <scope>NUCLEOTIDE SEQUENCE</scope>
    <source>
        <strain evidence="2">Duluth1</strain>
        <tissue evidence="2">Whole animal</tissue>
    </source>
</reference>
<feature type="compositionally biased region" description="Low complexity" evidence="1">
    <location>
        <begin position="43"/>
        <end position="54"/>
    </location>
</feature>
<dbReference type="Proteomes" id="UP000828390">
    <property type="component" value="Unassembled WGS sequence"/>
</dbReference>
<accession>A0A9D4L297</accession>
<feature type="compositionally biased region" description="Polar residues" evidence="1">
    <location>
        <begin position="24"/>
        <end position="33"/>
    </location>
</feature>
<evidence type="ECO:0000313" key="3">
    <source>
        <dbReference type="Proteomes" id="UP000828390"/>
    </source>
</evidence>
<organism evidence="2 3">
    <name type="scientific">Dreissena polymorpha</name>
    <name type="common">Zebra mussel</name>
    <name type="synonym">Mytilus polymorpha</name>
    <dbReference type="NCBI Taxonomy" id="45954"/>
    <lineage>
        <taxon>Eukaryota</taxon>
        <taxon>Metazoa</taxon>
        <taxon>Spiralia</taxon>
        <taxon>Lophotrochozoa</taxon>
        <taxon>Mollusca</taxon>
        <taxon>Bivalvia</taxon>
        <taxon>Autobranchia</taxon>
        <taxon>Heteroconchia</taxon>
        <taxon>Euheterodonta</taxon>
        <taxon>Imparidentia</taxon>
        <taxon>Neoheterodontei</taxon>
        <taxon>Myida</taxon>
        <taxon>Dreissenoidea</taxon>
        <taxon>Dreissenidae</taxon>
        <taxon>Dreissena</taxon>
    </lineage>
</organism>
<name>A0A9D4L297_DREPO</name>
<comment type="caution">
    <text evidence="2">The sequence shown here is derived from an EMBL/GenBank/DDBJ whole genome shotgun (WGS) entry which is preliminary data.</text>
</comment>